<feature type="region of interest" description="Disordered" evidence="2">
    <location>
        <begin position="265"/>
        <end position="287"/>
    </location>
</feature>
<gene>
    <name evidence="3" type="ORF">MNOR_LOCUS29752</name>
</gene>
<evidence type="ECO:0000256" key="1">
    <source>
        <dbReference type="SAM" id="Coils"/>
    </source>
</evidence>
<evidence type="ECO:0000313" key="3">
    <source>
        <dbReference type="EMBL" id="CAL4145611.1"/>
    </source>
</evidence>
<name>A0AAV2RXA5_MEGNR</name>
<accession>A0AAV2RXA5</accession>
<keyword evidence="4" id="KW-1185">Reference proteome</keyword>
<dbReference type="Gene3D" id="1.20.5.340">
    <property type="match status" value="1"/>
</dbReference>
<reference evidence="3 4" key="1">
    <citation type="submission" date="2024-05" db="EMBL/GenBank/DDBJ databases">
        <authorList>
            <person name="Wallberg A."/>
        </authorList>
    </citation>
    <scope>NUCLEOTIDE SEQUENCE [LARGE SCALE GENOMIC DNA]</scope>
</reference>
<protein>
    <submittedName>
        <fullName evidence="3">Uncharacterized protein</fullName>
    </submittedName>
</protein>
<comment type="caution">
    <text evidence="3">The sequence shown here is derived from an EMBL/GenBank/DDBJ whole genome shotgun (WGS) entry which is preliminary data.</text>
</comment>
<feature type="non-terminal residue" evidence="3">
    <location>
        <position position="599"/>
    </location>
</feature>
<evidence type="ECO:0000313" key="4">
    <source>
        <dbReference type="Proteomes" id="UP001497623"/>
    </source>
</evidence>
<organism evidence="3 4">
    <name type="scientific">Meganyctiphanes norvegica</name>
    <name type="common">Northern krill</name>
    <name type="synonym">Thysanopoda norvegica</name>
    <dbReference type="NCBI Taxonomy" id="48144"/>
    <lineage>
        <taxon>Eukaryota</taxon>
        <taxon>Metazoa</taxon>
        <taxon>Ecdysozoa</taxon>
        <taxon>Arthropoda</taxon>
        <taxon>Crustacea</taxon>
        <taxon>Multicrustacea</taxon>
        <taxon>Malacostraca</taxon>
        <taxon>Eumalacostraca</taxon>
        <taxon>Eucarida</taxon>
        <taxon>Euphausiacea</taxon>
        <taxon>Euphausiidae</taxon>
        <taxon>Meganyctiphanes</taxon>
    </lineage>
</organism>
<dbReference type="EMBL" id="CAXKWB010034989">
    <property type="protein sequence ID" value="CAL4145611.1"/>
    <property type="molecule type" value="Genomic_DNA"/>
</dbReference>
<evidence type="ECO:0000256" key="2">
    <source>
        <dbReference type="SAM" id="MobiDB-lite"/>
    </source>
</evidence>
<feature type="coiled-coil region" evidence="1">
    <location>
        <begin position="347"/>
        <end position="423"/>
    </location>
</feature>
<sequence>MTSSVSRELKGLIDECEGSRGRSQTHLQSLETWHIHRHYSNVVKELSIISITGQDHCQAVDLNHFGSLSKRVPHRLQCRKSDSEQYRHMSMTCNYKLVGEGVGREGGLGIEGVEEGLEVVAGWSVGMMGERLTSGRSTATPGRSHHDSRTFYHDIRRSTMTSGRSTMTLRTFHHDAGAFHHDTARSTMTPDGGGKNFGVGRGRIGSFGVGVGGIWGCSRDGVWVWEGVCICSGGGGGYGIVAGMECGQKTWKKDHDRESVVLLSERTQEEKSSKEENIFSNPAPQLQPPILPTPKMHPLPIPLTTPTIHPGYNPISPKIVKKEVMVERPGVMVERVMMELTAVMVERSEFMREKNLLDKRLRQLEDDLPREKQKTKDITVEKNHLEKRLRQLEDDLPREKQKTKDITREKKLLEKSLHQLEDHLLSEKEINKNIMLRYENGQVQTDGIITFMDFTWPDQVRRRVHMKMIGNTARAIQHLLLCTGLLGHSYIGLTFFKKGKIGEDLIIDAYDGKRAAPLLEDVTVNDGAGRKAKAGDVTGAGFDGADFNTGLFGVYLKDDPGKTDRKVFAQVISGLDILQDIAMSKRKQDIKIVECGISS</sequence>
<dbReference type="AlphaFoldDB" id="A0AAV2RXA5"/>
<dbReference type="Proteomes" id="UP001497623">
    <property type="component" value="Unassembled WGS sequence"/>
</dbReference>
<feature type="compositionally biased region" description="Basic and acidic residues" evidence="2">
    <location>
        <begin position="266"/>
        <end position="277"/>
    </location>
</feature>
<keyword evidence="1" id="KW-0175">Coiled coil</keyword>
<proteinExistence type="predicted"/>